<name>A0AAV0UID3_9STRA</name>
<comment type="caution">
    <text evidence="1">The sequence shown here is derived from an EMBL/GenBank/DDBJ whole genome shotgun (WGS) entry which is preliminary data.</text>
</comment>
<evidence type="ECO:0000313" key="2">
    <source>
        <dbReference type="Proteomes" id="UP001162029"/>
    </source>
</evidence>
<dbReference type="EMBL" id="CANTFM010001199">
    <property type="protein sequence ID" value="CAI5736670.1"/>
    <property type="molecule type" value="Genomic_DNA"/>
</dbReference>
<gene>
    <name evidence="1" type="ORF">PDE001_LOCUS6374</name>
</gene>
<evidence type="ECO:0000313" key="1">
    <source>
        <dbReference type="EMBL" id="CAI5736670.1"/>
    </source>
</evidence>
<proteinExistence type="predicted"/>
<sequence length="203" mass="22965">MRMVPRDKQTKAALVRCGCRPKVELKLSSTKKISEITAHMSKKWAKLRSFLPKEAVLCFFQKSGNDKWSKEDSDVTCFDIWKLSGKQTNGENVVEVSWRFLMPLSAPSELYSEEMYSPTKQAISSGDESETDQFSLALGLPEFSETVAFDRSVTAEANEEAAAIEAMISDSYDEDLGEEFRLGRGCLRRRIKPILVSKEEFNI</sequence>
<reference evidence="1" key="1">
    <citation type="submission" date="2022-12" db="EMBL/GenBank/DDBJ databases">
        <authorList>
            <person name="Webb A."/>
        </authorList>
    </citation>
    <scope>NUCLEOTIDE SEQUENCE</scope>
    <source>
        <strain evidence="1">Pd1</strain>
    </source>
</reference>
<keyword evidence="2" id="KW-1185">Reference proteome</keyword>
<accession>A0AAV0UID3</accession>
<dbReference type="Proteomes" id="UP001162029">
    <property type="component" value="Unassembled WGS sequence"/>
</dbReference>
<protein>
    <submittedName>
        <fullName evidence="1">Uncharacterized protein</fullName>
    </submittedName>
</protein>
<dbReference type="AlphaFoldDB" id="A0AAV0UID3"/>
<organism evidence="1 2">
    <name type="scientific">Peronospora destructor</name>
    <dbReference type="NCBI Taxonomy" id="86335"/>
    <lineage>
        <taxon>Eukaryota</taxon>
        <taxon>Sar</taxon>
        <taxon>Stramenopiles</taxon>
        <taxon>Oomycota</taxon>
        <taxon>Peronosporomycetes</taxon>
        <taxon>Peronosporales</taxon>
        <taxon>Peronosporaceae</taxon>
        <taxon>Peronospora</taxon>
    </lineage>
</organism>